<dbReference type="Gene3D" id="3.30.470.20">
    <property type="entry name" value="ATP-grasp fold, B domain"/>
    <property type="match status" value="1"/>
</dbReference>
<dbReference type="Proteomes" id="UP000253083">
    <property type="component" value="Unassembled WGS sequence"/>
</dbReference>
<dbReference type="InterPro" id="IPR033934">
    <property type="entry name" value="SAICAR_synt_PurC"/>
</dbReference>
<dbReference type="RefSeq" id="WP_113953767.1">
    <property type="nucleotide sequence ID" value="NZ_QNRT01000002.1"/>
</dbReference>
<protein>
    <recommendedName>
        <fullName evidence="4 11">Phosphoribosylaminoimidazole-succinocarboxamide synthase</fullName>
        <ecNumber evidence="3 11">6.3.2.6</ecNumber>
    </recommendedName>
    <alternativeName>
        <fullName evidence="9 11">SAICAR synthetase</fullName>
    </alternativeName>
</protein>
<sequence length="236" mass="26562">MQRGEEIYSGKAKSVFKSDRDDALILHFRNDTSAFDGERIEQLDRKGMVNNKFNAFIMQHLEANGVSTHFIELLSDTESLVRRLDMIPVECVVRNVASGSICKRLGIEDGMTLSPPTFEFFLKNDALHDPMVNESHIATFGWADPEAVAYMQKTTLQVNDILSKLFADSGMLLVDFKLEFGKQGDQLFLGDEFSPDGCRIWDIETREKLDKDRFRKGLGGVVEAYEAVASRLGLAL</sequence>
<reference evidence="13 14" key="1">
    <citation type="submission" date="2018-06" db="EMBL/GenBank/DDBJ databases">
        <title>Genomic Encyclopedia of Type Strains, Phase IV (KMG-IV): sequencing the most valuable type-strain genomes for metagenomic binning, comparative biology and taxonomic classification.</title>
        <authorList>
            <person name="Goeker M."/>
        </authorList>
    </citation>
    <scope>NUCLEOTIDE SEQUENCE [LARGE SCALE GENOMIC DNA]</scope>
    <source>
        <strain evidence="13 14">DSM 24032</strain>
    </source>
</reference>
<dbReference type="UniPathway" id="UPA00074">
    <property type="reaction ID" value="UER00131"/>
</dbReference>
<evidence type="ECO:0000256" key="11">
    <source>
        <dbReference type="HAMAP-Rule" id="MF_00137"/>
    </source>
</evidence>
<keyword evidence="14" id="KW-1185">Reference proteome</keyword>
<feature type="domain" description="SAICAR synthetase/ADE2 N-terminal" evidence="12">
    <location>
        <begin position="7"/>
        <end position="231"/>
    </location>
</feature>
<proteinExistence type="inferred from homology"/>
<evidence type="ECO:0000256" key="1">
    <source>
        <dbReference type="ARBA" id="ARBA00004672"/>
    </source>
</evidence>
<dbReference type="AlphaFoldDB" id="A0A395JQG2"/>
<dbReference type="NCBIfam" id="TIGR00081">
    <property type="entry name" value="purC"/>
    <property type="match status" value="1"/>
</dbReference>
<dbReference type="FunCoup" id="A0A395JQG2">
    <property type="interactions" value="535"/>
</dbReference>
<evidence type="ECO:0000256" key="3">
    <source>
        <dbReference type="ARBA" id="ARBA00012217"/>
    </source>
</evidence>
<dbReference type="GO" id="GO:0005524">
    <property type="term" value="F:ATP binding"/>
    <property type="evidence" value="ECO:0007669"/>
    <property type="project" value="UniProtKB-KW"/>
</dbReference>
<evidence type="ECO:0000256" key="2">
    <source>
        <dbReference type="ARBA" id="ARBA00010190"/>
    </source>
</evidence>
<evidence type="ECO:0000313" key="13">
    <source>
        <dbReference type="EMBL" id="RBP50960.1"/>
    </source>
</evidence>
<dbReference type="GO" id="GO:0006189">
    <property type="term" value="P:'de novo' IMP biosynthetic process"/>
    <property type="evidence" value="ECO:0007669"/>
    <property type="project" value="UniProtKB-UniRule"/>
</dbReference>
<dbReference type="PROSITE" id="PS01058">
    <property type="entry name" value="SAICAR_SYNTHETASE_2"/>
    <property type="match status" value="1"/>
</dbReference>
<evidence type="ECO:0000256" key="7">
    <source>
        <dbReference type="ARBA" id="ARBA00022755"/>
    </source>
</evidence>
<dbReference type="Gene3D" id="3.30.200.20">
    <property type="entry name" value="Phosphorylase Kinase, domain 1"/>
    <property type="match status" value="1"/>
</dbReference>
<name>A0A395JQG2_9GAMM</name>
<dbReference type="CDD" id="cd01415">
    <property type="entry name" value="SAICAR_synt_PurC"/>
    <property type="match status" value="1"/>
</dbReference>
<comment type="similarity">
    <text evidence="2 11">Belongs to the SAICAR synthetase family.</text>
</comment>
<evidence type="ECO:0000256" key="9">
    <source>
        <dbReference type="ARBA" id="ARBA00030409"/>
    </source>
</evidence>
<dbReference type="FunFam" id="3.30.200.20:FF:000086">
    <property type="entry name" value="Phosphoribosylaminoimidazole-succinocarboxamide synthase"/>
    <property type="match status" value="1"/>
</dbReference>
<organism evidence="13 14">
    <name type="scientific">Arenicella xantha</name>
    <dbReference type="NCBI Taxonomy" id="644221"/>
    <lineage>
        <taxon>Bacteria</taxon>
        <taxon>Pseudomonadati</taxon>
        <taxon>Pseudomonadota</taxon>
        <taxon>Gammaproteobacteria</taxon>
        <taxon>Arenicellales</taxon>
        <taxon>Arenicellaceae</taxon>
        <taxon>Arenicella</taxon>
    </lineage>
</organism>
<evidence type="ECO:0000256" key="4">
    <source>
        <dbReference type="ARBA" id="ARBA00016460"/>
    </source>
</evidence>
<evidence type="ECO:0000313" key="14">
    <source>
        <dbReference type="Proteomes" id="UP000253083"/>
    </source>
</evidence>
<dbReference type="HAMAP" id="MF_00137">
    <property type="entry name" value="SAICAR_synth"/>
    <property type="match status" value="1"/>
</dbReference>
<dbReference type="PANTHER" id="PTHR43599">
    <property type="entry name" value="MULTIFUNCTIONAL PROTEIN ADE2"/>
    <property type="match status" value="1"/>
</dbReference>
<dbReference type="InParanoid" id="A0A395JQG2"/>
<evidence type="ECO:0000256" key="5">
    <source>
        <dbReference type="ARBA" id="ARBA00022598"/>
    </source>
</evidence>
<evidence type="ECO:0000256" key="10">
    <source>
        <dbReference type="ARBA" id="ARBA00048475"/>
    </source>
</evidence>
<accession>A0A395JQG2</accession>
<dbReference type="InterPro" id="IPR028923">
    <property type="entry name" value="SAICAR_synt/ADE2_N"/>
</dbReference>
<evidence type="ECO:0000259" key="12">
    <source>
        <dbReference type="Pfam" id="PF01259"/>
    </source>
</evidence>
<dbReference type="PROSITE" id="PS01057">
    <property type="entry name" value="SAICAR_SYNTHETASE_1"/>
    <property type="match status" value="1"/>
</dbReference>
<dbReference type="Pfam" id="PF01259">
    <property type="entry name" value="SAICAR_synt"/>
    <property type="match status" value="1"/>
</dbReference>
<dbReference type="SUPFAM" id="SSF56104">
    <property type="entry name" value="SAICAR synthase-like"/>
    <property type="match status" value="1"/>
</dbReference>
<dbReference type="InterPro" id="IPR018236">
    <property type="entry name" value="SAICAR_synthetase_CS"/>
</dbReference>
<dbReference type="OrthoDB" id="9801549at2"/>
<comment type="caution">
    <text evidence="13">The sequence shown here is derived from an EMBL/GenBank/DDBJ whole genome shotgun (WGS) entry which is preliminary data.</text>
</comment>
<dbReference type="GO" id="GO:0009236">
    <property type="term" value="P:cobalamin biosynthetic process"/>
    <property type="evidence" value="ECO:0007669"/>
    <property type="project" value="InterPro"/>
</dbReference>
<dbReference type="EC" id="6.3.2.6" evidence="3 11"/>
<keyword evidence="7 11" id="KW-0658">Purine biosynthesis</keyword>
<dbReference type="InterPro" id="IPR001636">
    <property type="entry name" value="SAICAR_synth"/>
</dbReference>
<dbReference type="InterPro" id="IPR050089">
    <property type="entry name" value="SAICAR_synthetase"/>
</dbReference>
<dbReference type="PANTHER" id="PTHR43599:SF3">
    <property type="entry name" value="SI:DKEY-6E2.2"/>
    <property type="match status" value="1"/>
</dbReference>
<dbReference type="FunFam" id="3.30.470.20:FF:000006">
    <property type="entry name" value="Phosphoribosylaminoimidazole-succinocarboxamide synthase"/>
    <property type="match status" value="1"/>
</dbReference>
<dbReference type="GO" id="GO:0004639">
    <property type="term" value="F:phosphoribosylaminoimidazolesuccinocarboxamide synthase activity"/>
    <property type="evidence" value="ECO:0007669"/>
    <property type="project" value="UniProtKB-UniRule"/>
</dbReference>
<evidence type="ECO:0000256" key="8">
    <source>
        <dbReference type="ARBA" id="ARBA00022840"/>
    </source>
</evidence>
<dbReference type="EMBL" id="QNRT01000002">
    <property type="protein sequence ID" value="RBP50960.1"/>
    <property type="molecule type" value="Genomic_DNA"/>
</dbReference>
<dbReference type="GO" id="GO:0005829">
    <property type="term" value="C:cytosol"/>
    <property type="evidence" value="ECO:0007669"/>
    <property type="project" value="TreeGrafter"/>
</dbReference>
<gene>
    <name evidence="11" type="primary">purC</name>
    <name evidence="13" type="ORF">DFR28_102377</name>
</gene>
<keyword evidence="8 11" id="KW-0067">ATP-binding</keyword>
<keyword evidence="5 11" id="KW-0436">Ligase</keyword>
<comment type="pathway">
    <text evidence="1 11">Purine metabolism; IMP biosynthesis via de novo pathway; 5-amino-1-(5-phospho-D-ribosyl)imidazole-4-carboxamide from 5-amino-1-(5-phospho-D-ribosyl)imidazole-4-carboxylate: step 1/2.</text>
</comment>
<keyword evidence="6 11" id="KW-0547">Nucleotide-binding</keyword>
<evidence type="ECO:0000256" key="6">
    <source>
        <dbReference type="ARBA" id="ARBA00022741"/>
    </source>
</evidence>
<comment type="catalytic activity">
    <reaction evidence="10 11">
        <text>5-amino-1-(5-phospho-D-ribosyl)imidazole-4-carboxylate + L-aspartate + ATP = (2S)-2-[5-amino-1-(5-phospho-beta-D-ribosyl)imidazole-4-carboxamido]succinate + ADP + phosphate + 2 H(+)</text>
        <dbReference type="Rhea" id="RHEA:22628"/>
        <dbReference type="ChEBI" id="CHEBI:15378"/>
        <dbReference type="ChEBI" id="CHEBI:29991"/>
        <dbReference type="ChEBI" id="CHEBI:30616"/>
        <dbReference type="ChEBI" id="CHEBI:43474"/>
        <dbReference type="ChEBI" id="CHEBI:58443"/>
        <dbReference type="ChEBI" id="CHEBI:77657"/>
        <dbReference type="ChEBI" id="CHEBI:456216"/>
        <dbReference type="EC" id="6.3.2.6"/>
    </reaction>
</comment>